<accession>A0A9P6UPI2</accession>
<protein>
    <submittedName>
        <fullName evidence="1">Uncharacterized protein</fullName>
    </submittedName>
</protein>
<evidence type="ECO:0000313" key="2">
    <source>
        <dbReference type="Proteomes" id="UP000823405"/>
    </source>
</evidence>
<sequence>MSDDDIERRYRKLSKDMSVYINQLKNMLEDDLKTYLNAANTQEQEVLREFKEIAGRYFKDLNGSIQDILLAITESMVIFEEGCSHLYAEELEMLDIHQIRLKDAIGRCDKTNGDLAALGTKIGVQISEYEKEKSKFEIVRPDGVSYSMICTLSTGAGVVFQLVTKTNPATAAASLAVVLVGGLVLQYAQTKIENIDYYKDRLAAISNVGLCIREELVTVSKILARLKENISMLSHSVQADKIKLIAWRAKRISAICNEMYDFKSRVGPEFIPLLTTYSVDNCSMAYNIANGARSITQIDA</sequence>
<dbReference type="OrthoDB" id="2409364at2759"/>
<dbReference type="EMBL" id="JAAAIN010000490">
    <property type="protein sequence ID" value="KAG0313791.1"/>
    <property type="molecule type" value="Genomic_DNA"/>
</dbReference>
<evidence type="ECO:0000313" key="1">
    <source>
        <dbReference type="EMBL" id="KAG0313791.1"/>
    </source>
</evidence>
<dbReference type="Proteomes" id="UP000823405">
    <property type="component" value="Unassembled WGS sequence"/>
</dbReference>
<proteinExistence type="predicted"/>
<dbReference type="AlphaFoldDB" id="A0A9P6UPI2"/>
<gene>
    <name evidence="1" type="ORF">BGZ97_009896</name>
</gene>
<reference evidence="1" key="1">
    <citation type="journal article" date="2020" name="Fungal Divers.">
        <title>Resolving the Mortierellaceae phylogeny through synthesis of multi-gene phylogenetics and phylogenomics.</title>
        <authorList>
            <person name="Vandepol N."/>
            <person name="Liber J."/>
            <person name="Desiro A."/>
            <person name="Na H."/>
            <person name="Kennedy M."/>
            <person name="Barry K."/>
            <person name="Grigoriev I.V."/>
            <person name="Miller A.N."/>
            <person name="O'Donnell K."/>
            <person name="Stajich J.E."/>
            <person name="Bonito G."/>
        </authorList>
    </citation>
    <scope>NUCLEOTIDE SEQUENCE</scope>
    <source>
        <strain evidence="1">NVP60</strain>
    </source>
</reference>
<keyword evidence="2" id="KW-1185">Reference proteome</keyword>
<comment type="caution">
    <text evidence="1">The sequence shown here is derived from an EMBL/GenBank/DDBJ whole genome shotgun (WGS) entry which is preliminary data.</text>
</comment>
<name>A0A9P6UPI2_9FUNG</name>
<organism evidence="1 2">
    <name type="scientific">Linnemannia gamsii</name>
    <dbReference type="NCBI Taxonomy" id="64522"/>
    <lineage>
        <taxon>Eukaryota</taxon>
        <taxon>Fungi</taxon>
        <taxon>Fungi incertae sedis</taxon>
        <taxon>Mucoromycota</taxon>
        <taxon>Mortierellomycotina</taxon>
        <taxon>Mortierellomycetes</taxon>
        <taxon>Mortierellales</taxon>
        <taxon>Mortierellaceae</taxon>
        <taxon>Linnemannia</taxon>
    </lineage>
</organism>